<keyword evidence="6" id="KW-1185">Reference proteome</keyword>
<evidence type="ECO:0000256" key="3">
    <source>
        <dbReference type="ARBA" id="ARBA00023163"/>
    </source>
</evidence>
<dbReference type="Proteomes" id="UP001595792">
    <property type="component" value="Unassembled WGS sequence"/>
</dbReference>
<sequence>MNSHQLVNSIHINEYSVTPKYQQVTNLILNLVQTGKLSVDMGLPSINELSIALDISRDTIEKGYKSLRDLGVVTSVPGKGYYIIENEGRKKHKVCLILNKWSGHKKIIYDSLADALGEQASLDLNIYNNSFNLFKKIITSKIDHYSHYVIIPPAQQNMQEAIEIIQAIPQEKLIILDKLSPQFKGISSTVYEDFDRDIFCALEKALNVLSKYNKLNIIFPSKF</sequence>
<dbReference type="InterPro" id="IPR000524">
    <property type="entry name" value="Tscrpt_reg_HTH_GntR"/>
</dbReference>
<dbReference type="PANTHER" id="PTHR38445">
    <property type="entry name" value="HTH-TYPE TRANSCRIPTIONAL REPRESSOR YTRA"/>
    <property type="match status" value="1"/>
</dbReference>
<dbReference type="RefSeq" id="WP_378962675.1">
    <property type="nucleotide sequence ID" value="NZ_JBHRXC010000016.1"/>
</dbReference>
<dbReference type="SMART" id="SM00345">
    <property type="entry name" value="HTH_GNTR"/>
    <property type="match status" value="1"/>
</dbReference>
<dbReference type="CDD" id="cd07377">
    <property type="entry name" value="WHTH_GntR"/>
    <property type="match status" value="1"/>
</dbReference>
<organism evidence="5 6">
    <name type="scientific">Pedobacter jamesrossensis</name>
    <dbReference type="NCBI Taxonomy" id="1908238"/>
    <lineage>
        <taxon>Bacteria</taxon>
        <taxon>Pseudomonadati</taxon>
        <taxon>Bacteroidota</taxon>
        <taxon>Sphingobacteriia</taxon>
        <taxon>Sphingobacteriales</taxon>
        <taxon>Sphingobacteriaceae</taxon>
        <taxon>Pedobacter</taxon>
    </lineage>
</organism>
<evidence type="ECO:0000313" key="6">
    <source>
        <dbReference type="Proteomes" id="UP001595792"/>
    </source>
</evidence>
<dbReference type="Pfam" id="PF00392">
    <property type="entry name" value="GntR"/>
    <property type="match status" value="1"/>
</dbReference>
<gene>
    <name evidence="5" type="ORF">ACFOUY_18255</name>
</gene>
<protein>
    <submittedName>
        <fullName evidence="5">GntR family transcriptional regulator</fullName>
    </submittedName>
</protein>
<dbReference type="Gene3D" id="1.10.10.10">
    <property type="entry name" value="Winged helix-like DNA-binding domain superfamily/Winged helix DNA-binding domain"/>
    <property type="match status" value="1"/>
</dbReference>
<evidence type="ECO:0000256" key="1">
    <source>
        <dbReference type="ARBA" id="ARBA00023015"/>
    </source>
</evidence>
<evidence type="ECO:0000256" key="2">
    <source>
        <dbReference type="ARBA" id="ARBA00023125"/>
    </source>
</evidence>
<keyword evidence="2" id="KW-0238">DNA-binding</keyword>
<comment type="caution">
    <text evidence="5">The sequence shown here is derived from an EMBL/GenBank/DDBJ whole genome shotgun (WGS) entry which is preliminary data.</text>
</comment>
<dbReference type="PROSITE" id="PS50949">
    <property type="entry name" value="HTH_GNTR"/>
    <property type="match status" value="1"/>
</dbReference>
<evidence type="ECO:0000313" key="5">
    <source>
        <dbReference type="EMBL" id="MFC4198654.1"/>
    </source>
</evidence>
<dbReference type="InterPro" id="IPR036390">
    <property type="entry name" value="WH_DNA-bd_sf"/>
</dbReference>
<keyword evidence="1" id="KW-0805">Transcription regulation</keyword>
<name>A0ABV8NSE7_9SPHI</name>
<evidence type="ECO:0000259" key="4">
    <source>
        <dbReference type="PROSITE" id="PS50949"/>
    </source>
</evidence>
<keyword evidence="3" id="KW-0804">Transcription</keyword>
<dbReference type="InterPro" id="IPR036388">
    <property type="entry name" value="WH-like_DNA-bd_sf"/>
</dbReference>
<reference evidence="6" key="1">
    <citation type="journal article" date="2019" name="Int. J. Syst. Evol. Microbiol.">
        <title>The Global Catalogue of Microorganisms (GCM) 10K type strain sequencing project: providing services to taxonomists for standard genome sequencing and annotation.</title>
        <authorList>
            <consortium name="The Broad Institute Genomics Platform"/>
            <consortium name="The Broad Institute Genome Sequencing Center for Infectious Disease"/>
            <person name="Wu L."/>
            <person name="Ma J."/>
        </authorList>
    </citation>
    <scope>NUCLEOTIDE SEQUENCE [LARGE SCALE GENOMIC DNA]</scope>
    <source>
        <strain evidence="6">CCM 8689</strain>
    </source>
</reference>
<feature type="domain" description="HTH gntR-type" evidence="4">
    <location>
        <begin position="18"/>
        <end position="86"/>
    </location>
</feature>
<proteinExistence type="predicted"/>
<accession>A0ABV8NSE7</accession>
<dbReference type="EMBL" id="JBHSBY010000141">
    <property type="protein sequence ID" value="MFC4198654.1"/>
    <property type="molecule type" value="Genomic_DNA"/>
</dbReference>
<dbReference type="PANTHER" id="PTHR38445:SF9">
    <property type="entry name" value="HTH-TYPE TRANSCRIPTIONAL REPRESSOR YTRA"/>
    <property type="match status" value="1"/>
</dbReference>
<dbReference type="SUPFAM" id="SSF46785">
    <property type="entry name" value="Winged helix' DNA-binding domain"/>
    <property type="match status" value="1"/>
</dbReference>